<protein>
    <recommendedName>
        <fullName evidence="6">Transcription factor domain-containing protein</fullName>
    </recommendedName>
</protein>
<evidence type="ECO:0000313" key="5">
    <source>
        <dbReference type="Proteomes" id="UP001337655"/>
    </source>
</evidence>
<gene>
    <name evidence="4" type="ORF">LTR77_010757</name>
</gene>
<evidence type="ECO:0008006" key="6">
    <source>
        <dbReference type="Google" id="ProtNLM"/>
    </source>
</evidence>
<dbReference type="PANTHER" id="PTHR31001">
    <property type="entry name" value="UNCHARACTERIZED TRANSCRIPTIONAL REGULATORY PROTEIN"/>
    <property type="match status" value="1"/>
</dbReference>
<name>A0AAV9NV63_9PEZI</name>
<dbReference type="InterPro" id="IPR050613">
    <property type="entry name" value="Sec_Metabolite_Reg"/>
</dbReference>
<dbReference type="GO" id="GO:0005634">
    <property type="term" value="C:nucleus"/>
    <property type="evidence" value="ECO:0007669"/>
    <property type="project" value="UniProtKB-SubCell"/>
</dbReference>
<reference evidence="4 5" key="1">
    <citation type="submission" date="2023-08" db="EMBL/GenBank/DDBJ databases">
        <title>Black Yeasts Isolated from many extreme environments.</title>
        <authorList>
            <person name="Coleine C."/>
            <person name="Stajich J.E."/>
            <person name="Selbmann L."/>
        </authorList>
    </citation>
    <scope>NUCLEOTIDE SEQUENCE [LARGE SCALE GENOMIC DNA]</scope>
    <source>
        <strain evidence="4 5">CCFEE 5935</strain>
    </source>
</reference>
<evidence type="ECO:0000256" key="3">
    <source>
        <dbReference type="SAM" id="MobiDB-lite"/>
    </source>
</evidence>
<sequence>MAKHLTPSTTPPAKRSLAQEAINAMESPSPAPADPGSYELVNMNRDLMRFADADTFTSRRSYPSLTRSGVAPSQPSAPDQRLIDDGVELLNQILDFVSEIGLFLLDLEPSGVDIGCIDVLGAVAWKSISKLLHRLLDDRSPAKLESASRAISEQTSLPLVFPPTAADGALDSMLSPENMRWEVVGMWAALVGIWLGGEKDRSLGFAVQKGWKSDRKTLMQTVFGACTRCESLCNRIGAVNDLMLWFVIQMLLFATWCYGDDSYHVFRLMGSLTSVFLALGYHKRVQEDHVTPLYLVEIRRRIISWAHDHDKVGACFTSRPPRLSHHFCAFDLPLDIPDSAITGPAEALREAAANLDEHGWNTQGEIYRGARLRVTLLFSPIFEEALELKNGHTTRSTPELVVKARDALERISLTWQSIPQQIRFAANHAQRLTDEDTPIVMTQALRLHYLFIEFILYTVLANAGESEHERVIATAHEVVSLVLLPTRQREAMDSRRSDIEWTLVFFAMPCASVLVLELLWQAQHPGELHIHNRSGIIQDISVLISCCESLTEQGQNNYAICKQAQTIFSKSLDSILNQNSAAGASLGNHLQQSVSSQQQQQLAFEGDAFSTQLSEDPIPDWTSWLESVGLQADPWLDSITWPADFPADPLP</sequence>
<proteinExistence type="predicted"/>
<dbReference type="PANTHER" id="PTHR31001:SF53">
    <property type="entry name" value="ZN(II)2CYS6 TRANSCRIPTION FACTOR (EUROFUNG)"/>
    <property type="match status" value="1"/>
</dbReference>
<accession>A0AAV9NV63</accession>
<comment type="caution">
    <text evidence="4">The sequence shown here is derived from an EMBL/GenBank/DDBJ whole genome shotgun (WGS) entry which is preliminary data.</text>
</comment>
<feature type="region of interest" description="Disordered" evidence="3">
    <location>
        <begin position="1"/>
        <end position="37"/>
    </location>
</feature>
<dbReference type="Proteomes" id="UP001337655">
    <property type="component" value="Unassembled WGS sequence"/>
</dbReference>
<organism evidence="4 5">
    <name type="scientific">Saxophila tyrrhenica</name>
    <dbReference type="NCBI Taxonomy" id="1690608"/>
    <lineage>
        <taxon>Eukaryota</taxon>
        <taxon>Fungi</taxon>
        <taxon>Dikarya</taxon>
        <taxon>Ascomycota</taxon>
        <taxon>Pezizomycotina</taxon>
        <taxon>Dothideomycetes</taxon>
        <taxon>Dothideomycetidae</taxon>
        <taxon>Mycosphaerellales</taxon>
        <taxon>Extremaceae</taxon>
        <taxon>Saxophila</taxon>
    </lineage>
</organism>
<evidence type="ECO:0000313" key="4">
    <source>
        <dbReference type="EMBL" id="KAK5163384.1"/>
    </source>
</evidence>
<dbReference type="CDD" id="cd12148">
    <property type="entry name" value="fungal_TF_MHR"/>
    <property type="match status" value="1"/>
</dbReference>
<dbReference type="GeneID" id="89932082"/>
<evidence type="ECO:0000256" key="1">
    <source>
        <dbReference type="ARBA" id="ARBA00004123"/>
    </source>
</evidence>
<comment type="subcellular location">
    <subcellularLocation>
        <location evidence="1">Nucleus</location>
    </subcellularLocation>
</comment>
<keyword evidence="2" id="KW-0539">Nucleus</keyword>
<dbReference type="EMBL" id="JAVRRT010000026">
    <property type="protein sequence ID" value="KAK5163384.1"/>
    <property type="molecule type" value="Genomic_DNA"/>
</dbReference>
<dbReference type="RefSeq" id="XP_064653878.1">
    <property type="nucleotide sequence ID" value="XM_064807974.1"/>
</dbReference>
<dbReference type="AlphaFoldDB" id="A0AAV9NV63"/>
<keyword evidence="5" id="KW-1185">Reference proteome</keyword>
<evidence type="ECO:0000256" key="2">
    <source>
        <dbReference type="ARBA" id="ARBA00023242"/>
    </source>
</evidence>